<protein>
    <submittedName>
        <fullName evidence="1">Uncharacterized protein</fullName>
    </submittedName>
</protein>
<dbReference type="RefSeq" id="WP_139228496.1">
    <property type="nucleotide sequence ID" value="NZ_FOQD01000011.1"/>
</dbReference>
<dbReference type="EMBL" id="FOQD01000011">
    <property type="protein sequence ID" value="SFI69881.1"/>
    <property type="molecule type" value="Genomic_DNA"/>
</dbReference>
<reference evidence="2" key="1">
    <citation type="submission" date="2016-10" db="EMBL/GenBank/DDBJ databases">
        <authorList>
            <person name="Varghese N."/>
            <person name="Submissions S."/>
        </authorList>
    </citation>
    <scope>NUCLEOTIDE SEQUENCE [LARGE SCALE GENOMIC DNA]</scope>
    <source>
        <strain evidence="2">DSM 26348</strain>
    </source>
</reference>
<organism evidence="1 2">
    <name type="scientific">Planctomicrobium piriforme</name>
    <dbReference type="NCBI Taxonomy" id="1576369"/>
    <lineage>
        <taxon>Bacteria</taxon>
        <taxon>Pseudomonadati</taxon>
        <taxon>Planctomycetota</taxon>
        <taxon>Planctomycetia</taxon>
        <taxon>Planctomycetales</taxon>
        <taxon>Planctomycetaceae</taxon>
        <taxon>Planctomicrobium</taxon>
    </lineage>
</organism>
<gene>
    <name evidence="1" type="ORF">SAMN05421753_111178</name>
</gene>
<evidence type="ECO:0000313" key="1">
    <source>
        <dbReference type="EMBL" id="SFI69881.1"/>
    </source>
</evidence>
<name>A0A1I3KBI9_9PLAN</name>
<accession>A0A1I3KBI9</accession>
<sequence length="163" mass="18290">MQSPRRLKLLAVVLLMASGLMGGVAFWHYSAQLNEEERRLVGLWTHADGRAYSQNFRSDRRFHLNVIASLGLDMRWRLNDGLLLIYRINSGSNGMIPLPDSVFKIANLIPGANGFVCPQTTEISRLCVRWNGEDNIFLSNHQVEIGGCGAGLGEFTMRRVTEK</sequence>
<evidence type="ECO:0000313" key="2">
    <source>
        <dbReference type="Proteomes" id="UP000199518"/>
    </source>
</evidence>
<keyword evidence="2" id="KW-1185">Reference proteome</keyword>
<dbReference type="OrthoDB" id="276694at2"/>
<dbReference type="Proteomes" id="UP000199518">
    <property type="component" value="Unassembled WGS sequence"/>
</dbReference>
<proteinExistence type="predicted"/>
<dbReference type="AlphaFoldDB" id="A0A1I3KBI9"/>